<keyword evidence="3" id="KW-1185">Reference proteome</keyword>
<feature type="region of interest" description="Disordered" evidence="1">
    <location>
        <begin position="14"/>
        <end position="35"/>
    </location>
</feature>
<gene>
    <name evidence="2" type="ORF">H8R10_06010</name>
</gene>
<dbReference type="EMBL" id="JACRUO010000001">
    <property type="protein sequence ID" value="MBD3689780.1"/>
    <property type="molecule type" value="Genomic_DNA"/>
</dbReference>
<proteinExistence type="predicted"/>
<dbReference type="AlphaFoldDB" id="A0A8I0KQA7"/>
<dbReference type="RefSeq" id="WP_191071804.1">
    <property type="nucleotide sequence ID" value="NZ_JACRUO010000001.1"/>
</dbReference>
<dbReference type="Proteomes" id="UP000627538">
    <property type="component" value="Unassembled WGS sequence"/>
</dbReference>
<evidence type="ECO:0000256" key="1">
    <source>
        <dbReference type="SAM" id="MobiDB-lite"/>
    </source>
</evidence>
<sequence length="107" mass="10916">MGGEAGQVSKAGIAGQAGGAGQAGEAVAATPVTQASRKLTIRVPESLLTRARQAYLRHGAPRGVSWSVWVCEAVSAQVGRIEDDLNGGQAFAAEPVRLPRGRLPGQG</sequence>
<reference evidence="2 3" key="1">
    <citation type="submission" date="2020-08" db="EMBL/GenBank/DDBJ databases">
        <title>Winkia gen. nov., sp. nov., isolated from faeces of the Anser albifrons in China.</title>
        <authorList>
            <person name="Liu Q."/>
        </authorList>
    </citation>
    <scope>NUCLEOTIDE SEQUENCE [LARGE SCALE GENOMIC DNA]</scope>
    <source>
        <strain evidence="2 3">C62</strain>
    </source>
</reference>
<evidence type="ECO:0000313" key="2">
    <source>
        <dbReference type="EMBL" id="MBD3689780.1"/>
    </source>
</evidence>
<organism evidence="2 3">
    <name type="scientific">Nanchangia anserum</name>
    <dbReference type="NCBI Taxonomy" id="2692125"/>
    <lineage>
        <taxon>Bacteria</taxon>
        <taxon>Bacillati</taxon>
        <taxon>Actinomycetota</taxon>
        <taxon>Actinomycetes</taxon>
        <taxon>Actinomycetales</taxon>
        <taxon>Actinomycetaceae</taxon>
        <taxon>Nanchangia</taxon>
    </lineage>
</organism>
<protein>
    <submittedName>
        <fullName evidence="2">Uncharacterized protein</fullName>
    </submittedName>
</protein>
<comment type="caution">
    <text evidence="2">The sequence shown here is derived from an EMBL/GenBank/DDBJ whole genome shotgun (WGS) entry which is preliminary data.</text>
</comment>
<accession>A0A8I0KQA7</accession>
<name>A0A8I0KQA7_9ACTO</name>
<dbReference type="Gene3D" id="6.10.180.30">
    <property type="match status" value="1"/>
</dbReference>
<evidence type="ECO:0000313" key="3">
    <source>
        <dbReference type="Proteomes" id="UP000627538"/>
    </source>
</evidence>